<dbReference type="Pfam" id="PF14622">
    <property type="entry name" value="Ribonucleas_3_3"/>
    <property type="match status" value="1"/>
</dbReference>
<keyword evidence="4" id="KW-0540">Nuclease</keyword>
<organism evidence="10">
    <name type="scientific">freshwater metagenome</name>
    <dbReference type="NCBI Taxonomy" id="449393"/>
    <lineage>
        <taxon>unclassified sequences</taxon>
        <taxon>metagenomes</taxon>
        <taxon>ecological metagenomes</taxon>
    </lineage>
</organism>
<dbReference type="EC" id="3.1.26.3" evidence="3"/>
<evidence type="ECO:0000256" key="6">
    <source>
        <dbReference type="ARBA" id="ARBA00022801"/>
    </source>
</evidence>
<evidence type="ECO:0000256" key="2">
    <source>
        <dbReference type="ARBA" id="ARBA00010183"/>
    </source>
</evidence>
<feature type="domain" description="RNase III" evidence="9">
    <location>
        <begin position="31"/>
        <end position="138"/>
    </location>
</feature>
<dbReference type="SUPFAM" id="SSF69065">
    <property type="entry name" value="RNase III domain-like"/>
    <property type="match status" value="1"/>
</dbReference>
<accession>A0A6J6DIC1</accession>
<evidence type="ECO:0000256" key="4">
    <source>
        <dbReference type="ARBA" id="ARBA00022722"/>
    </source>
</evidence>
<gene>
    <name evidence="10" type="ORF">UFOPK1684_00288</name>
</gene>
<feature type="domain" description="DRBM" evidence="8">
    <location>
        <begin position="165"/>
        <end position="238"/>
    </location>
</feature>
<dbReference type="FunFam" id="1.10.1520.10:FF:000001">
    <property type="entry name" value="Ribonuclease 3"/>
    <property type="match status" value="1"/>
</dbReference>
<evidence type="ECO:0000256" key="5">
    <source>
        <dbReference type="ARBA" id="ARBA00022759"/>
    </source>
</evidence>
<evidence type="ECO:0000256" key="1">
    <source>
        <dbReference type="ARBA" id="ARBA00000109"/>
    </source>
</evidence>
<keyword evidence="5" id="KW-0255">Endonuclease</keyword>
<evidence type="ECO:0000313" key="10">
    <source>
        <dbReference type="EMBL" id="CAB4563780.1"/>
    </source>
</evidence>
<reference evidence="10" key="1">
    <citation type="submission" date="2020-05" db="EMBL/GenBank/DDBJ databases">
        <authorList>
            <person name="Chiriac C."/>
            <person name="Salcher M."/>
            <person name="Ghai R."/>
            <person name="Kavagutti S V."/>
        </authorList>
    </citation>
    <scope>NUCLEOTIDE SEQUENCE</scope>
</reference>
<dbReference type="GO" id="GO:0004525">
    <property type="term" value="F:ribonuclease III activity"/>
    <property type="evidence" value="ECO:0007669"/>
    <property type="project" value="UniProtKB-EC"/>
</dbReference>
<evidence type="ECO:0000259" key="8">
    <source>
        <dbReference type="PROSITE" id="PS50137"/>
    </source>
</evidence>
<dbReference type="PROSITE" id="PS00517">
    <property type="entry name" value="RNASE_3_1"/>
    <property type="match status" value="1"/>
</dbReference>
<dbReference type="SUPFAM" id="SSF54768">
    <property type="entry name" value="dsRNA-binding domain-like"/>
    <property type="match status" value="1"/>
</dbReference>
<protein>
    <recommendedName>
        <fullName evidence="3">ribonuclease III</fullName>
        <ecNumber evidence="3">3.1.26.3</ecNumber>
    </recommendedName>
</protein>
<dbReference type="InterPro" id="IPR036389">
    <property type="entry name" value="RNase_III_sf"/>
</dbReference>
<dbReference type="Gene3D" id="1.10.1520.10">
    <property type="entry name" value="Ribonuclease III domain"/>
    <property type="match status" value="1"/>
</dbReference>
<dbReference type="InterPro" id="IPR000999">
    <property type="entry name" value="RNase_III_dom"/>
</dbReference>
<proteinExistence type="inferred from homology"/>
<keyword evidence="6" id="KW-0378">Hydrolase</keyword>
<comment type="similarity">
    <text evidence="2">Belongs to the ribonuclease III family.</text>
</comment>
<dbReference type="GO" id="GO:0003725">
    <property type="term" value="F:double-stranded RNA binding"/>
    <property type="evidence" value="ECO:0007669"/>
    <property type="project" value="TreeGrafter"/>
</dbReference>
<dbReference type="PANTHER" id="PTHR11207">
    <property type="entry name" value="RIBONUCLEASE III"/>
    <property type="match status" value="1"/>
</dbReference>
<dbReference type="InterPro" id="IPR014720">
    <property type="entry name" value="dsRBD_dom"/>
</dbReference>
<dbReference type="PANTHER" id="PTHR11207:SF0">
    <property type="entry name" value="RIBONUCLEASE 3"/>
    <property type="match status" value="1"/>
</dbReference>
<dbReference type="CDD" id="cd00593">
    <property type="entry name" value="RIBOc"/>
    <property type="match status" value="1"/>
</dbReference>
<name>A0A6J6DIC1_9ZZZZ</name>
<dbReference type="SMART" id="SM00358">
    <property type="entry name" value="DSRM"/>
    <property type="match status" value="1"/>
</dbReference>
<dbReference type="PROSITE" id="PS50142">
    <property type="entry name" value="RNASE_3_2"/>
    <property type="match status" value="1"/>
</dbReference>
<dbReference type="HAMAP" id="MF_00104">
    <property type="entry name" value="RNase_III"/>
    <property type="match status" value="1"/>
</dbReference>
<dbReference type="CDD" id="cd10845">
    <property type="entry name" value="DSRM_RNAse_III_family"/>
    <property type="match status" value="1"/>
</dbReference>
<keyword evidence="7" id="KW-0694">RNA-binding</keyword>
<dbReference type="PROSITE" id="PS50137">
    <property type="entry name" value="DS_RBD"/>
    <property type="match status" value="1"/>
</dbReference>
<dbReference type="GO" id="GO:0010468">
    <property type="term" value="P:regulation of gene expression"/>
    <property type="evidence" value="ECO:0007669"/>
    <property type="project" value="TreeGrafter"/>
</dbReference>
<evidence type="ECO:0000259" key="9">
    <source>
        <dbReference type="PROSITE" id="PS50142"/>
    </source>
</evidence>
<evidence type="ECO:0000256" key="7">
    <source>
        <dbReference type="ARBA" id="ARBA00022884"/>
    </source>
</evidence>
<dbReference type="EMBL" id="CAEZTM010000007">
    <property type="protein sequence ID" value="CAB4563780.1"/>
    <property type="molecule type" value="Genomic_DNA"/>
</dbReference>
<dbReference type="Pfam" id="PF00035">
    <property type="entry name" value="dsrm"/>
    <property type="match status" value="1"/>
</dbReference>
<dbReference type="InterPro" id="IPR011907">
    <property type="entry name" value="RNase_III"/>
</dbReference>
<dbReference type="Gene3D" id="3.30.160.20">
    <property type="match status" value="1"/>
</dbReference>
<dbReference type="GO" id="GO:0006364">
    <property type="term" value="P:rRNA processing"/>
    <property type="evidence" value="ECO:0007669"/>
    <property type="project" value="InterPro"/>
</dbReference>
<dbReference type="SMART" id="SM00535">
    <property type="entry name" value="RIBOc"/>
    <property type="match status" value="1"/>
</dbReference>
<comment type="catalytic activity">
    <reaction evidence="1">
        <text>Endonucleolytic cleavage to 5'-phosphomonoester.</text>
        <dbReference type="EC" id="3.1.26.3"/>
    </reaction>
</comment>
<sequence>MTGPGKTESVFDASPLLETLQVSVSAEGVAQALTHSSFAYENGGSDNERLEFLGDSVLGQAITAALYRHFPDLPEGELAKRRASIVSTTALADVARTISLGDFLRLGRGEEITGGRDKPSLLADALEALIGVVFLEHGPEAATGLVERLLGDYVLDADRRSESSDPKTTLQEWGAKTGNGIPRYNISDAGPDHAKVFSADVYINGLPGGSAPAGHGTGSSKKAAELAAASAALAAIREVERGDA</sequence>
<evidence type="ECO:0000256" key="3">
    <source>
        <dbReference type="ARBA" id="ARBA00012177"/>
    </source>
</evidence>
<dbReference type="AlphaFoldDB" id="A0A6J6DIC1"/>
<dbReference type="NCBIfam" id="TIGR02191">
    <property type="entry name" value="RNaseIII"/>
    <property type="match status" value="1"/>
</dbReference>